<dbReference type="InterPro" id="IPR036291">
    <property type="entry name" value="NAD(P)-bd_dom_sf"/>
</dbReference>
<evidence type="ECO:0000256" key="3">
    <source>
        <dbReference type="PIRSR" id="PIRSR000103-1"/>
    </source>
</evidence>
<reference evidence="6 7" key="1">
    <citation type="submission" date="2016-11" db="EMBL/GenBank/DDBJ databases">
        <authorList>
            <person name="Jaros S."/>
            <person name="Januszkiewicz K."/>
            <person name="Wedrychowicz H."/>
        </authorList>
    </citation>
    <scope>NUCLEOTIDE SEQUENCE [LARGE SCALE GENOMIC DNA]</scope>
    <source>
        <strain evidence="6 7">DSM 29431</strain>
    </source>
</reference>
<evidence type="ECO:0000313" key="7">
    <source>
        <dbReference type="Proteomes" id="UP000184221"/>
    </source>
</evidence>
<dbReference type="PIRSF" id="PIRSF000103">
    <property type="entry name" value="HIBADH"/>
    <property type="match status" value="1"/>
</dbReference>
<dbReference type="STRING" id="996342.SAMN05443551_0020"/>
<dbReference type="Pfam" id="PF03446">
    <property type="entry name" value="NAD_binding_2"/>
    <property type="match status" value="1"/>
</dbReference>
<dbReference type="AlphaFoldDB" id="A0A1M5Y226"/>
<keyword evidence="2" id="KW-0520">NAD</keyword>
<dbReference type="Proteomes" id="UP000184221">
    <property type="component" value="Unassembled WGS sequence"/>
</dbReference>
<dbReference type="InterPro" id="IPR006115">
    <property type="entry name" value="6PGDH_NADP-bd"/>
</dbReference>
<dbReference type="SUPFAM" id="SSF51735">
    <property type="entry name" value="NAD(P)-binding Rossmann-fold domains"/>
    <property type="match status" value="1"/>
</dbReference>
<evidence type="ECO:0000256" key="1">
    <source>
        <dbReference type="ARBA" id="ARBA00023002"/>
    </source>
</evidence>
<dbReference type="RefSeq" id="WP_072780116.1">
    <property type="nucleotide sequence ID" value="NZ_FQXC01000010.1"/>
</dbReference>
<evidence type="ECO:0000259" key="4">
    <source>
        <dbReference type="Pfam" id="PF03446"/>
    </source>
</evidence>
<evidence type="ECO:0008006" key="8">
    <source>
        <dbReference type="Google" id="ProtNLM"/>
    </source>
</evidence>
<keyword evidence="7" id="KW-1185">Reference proteome</keyword>
<feature type="domain" description="6-phosphogluconate dehydrogenase NADP-binding" evidence="4">
    <location>
        <begin position="6"/>
        <end position="166"/>
    </location>
</feature>
<dbReference type="SUPFAM" id="SSF48179">
    <property type="entry name" value="6-phosphogluconate dehydrogenase C-terminal domain-like"/>
    <property type="match status" value="1"/>
</dbReference>
<dbReference type="GO" id="GO:0050661">
    <property type="term" value="F:NADP binding"/>
    <property type="evidence" value="ECO:0007669"/>
    <property type="project" value="InterPro"/>
</dbReference>
<feature type="active site" evidence="3">
    <location>
        <position position="175"/>
    </location>
</feature>
<gene>
    <name evidence="6" type="ORF">SAMN05443551_0020</name>
</gene>
<dbReference type="GO" id="GO:0051287">
    <property type="term" value="F:NAD binding"/>
    <property type="evidence" value="ECO:0007669"/>
    <property type="project" value="InterPro"/>
</dbReference>
<sequence length="307" mass="31963">MSEKLTVGFIGVGLMGHGMAKNILQGGYPLVIKGNRNRTPVESLVGMGATEVQTAREMAELCDVIHLCLSNSPQVEAIIRGPDGILAGAKDGLIVVDTTTADPTSTMALAEEMVAQGVHMVDAPLGRTPKEAEAGTLDAMVGASDEAFATVKPIIECWSGSINHIGPVGSGHKMKLIMNFMSMSYASVYSEALSLAVKSGLTPQTVRDVMGPSRMGCGFFDTFFSAAVGGDPNAHKFAIANAAKDVRYVANMAMAAGVMNPMGAAVRNYFDQAEAAGKGQDYVPTIANHIAGLNGVDLPEAVKKGQS</sequence>
<dbReference type="InterPro" id="IPR029154">
    <property type="entry name" value="HIBADH-like_NADP-bd"/>
</dbReference>
<dbReference type="OrthoDB" id="9812907at2"/>
<evidence type="ECO:0000256" key="2">
    <source>
        <dbReference type="ARBA" id="ARBA00023027"/>
    </source>
</evidence>
<dbReference type="EMBL" id="FQXC01000010">
    <property type="protein sequence ID" value="SHI05848.1"/>
    <property type="molecule type" value="Genomic_DNA"/>
</dbReference>
<keyword evidence="1" id="KW-0560">Oxidoreductase</keyword>
<dbReference type="InterPro" id="IPR015815">
    <property type="entry name" value="HIBADH-related"/>
</dbReference>
<dbReference type="Pfam" id="PF14833">
    <property type="entry name" value="NAD_binding_11"/>
    <property type="match status" value="1"/>
</dbReference>
<evidence type="ECO:0000313" key="6">
    <source>
        <dbReference type="EMBL" id="SHI05848.1"/>
    </source>
</evidence>
<protein>
    <recommendedName>
        <fullName evidence="8">3-hydroxyisobutyrate dehydrogenase</fullName>
    </recommendedName>
</protein>
<feature type="domain" description="3-hydroxyisobutyrate dehydrogenase-like NAD-binding" evidence="5">
    <location>
        <begin position="169"/>
        <end position="281"/>
    </location>
</feature>
<dbReference type="PANTHER" id="PTHR43060:SF15">
    <property type="entry name" value="3-HYDROXYISOBUTYRATE DEHYDROGENASE-LIKE 1, MITOCHONDRIAL-RELATED"/>
    <property type="match status" value="1"/>
</dbReference>
<evidence type="ECO:0000259" key="5">
    <source>
        <dbReference type="Pfam" id="PF14833"/>
    </source>
</evidence>
<dbReference type="InterPro" id="IPR008927">
    <property type="entry name" value="6-PGluconate_DH-like_C_sf"/>
</dbReference>
<accession>A0A1M5Y226</accession>
<proteinExistence type="predicted"/>
<dbReference type="Gene3D" id="3.40.50.720">
    <property type="entry name" value="NAD(P)-binding Rossmann-like Domain"/>
    <property type="match status" value="1"/>
</dbReference>
<dbReference type="InterPro" id="IPR013328">
    <property type="entry name" value="6PGD_dom2"/>
</dbReference>
<dbReference type="GO" id="GO:0016491">
    <property type="term" value="F:oxidoreductase activity"/>
    <property type="evidence" value="ECO:0007669"/>
    <property type="project" value="UniProtKB-KW"/>
</dbReference>
<dbReference type="Gene3D" id="1.10.1040.10">
    <property type="entry name" value="N-(1-d-carboxylethyl)-l-norvaline Dehydrogenase, domain 2"/>
    <property type="match status" value="1"/>
</dbReference>
<name>A0A1M5Y226_9RHOB</name>
<organism evidence="6 7">
    <name type="scientific">Marivita hallyeonensis</name>
    <dbReference type="NCBI Taxonomy" id="996342"/>
    <lineage>
        <taxon>Bacteria</taxon>
        <taxon>Pseudomonadati</taxon>
        <taxon>Pseudomonadota</taxon>
        <taxon>Alphaproteobacteria</taxon>
        <taxon>Rhodobacterales</taxon>
        <taxon>Roseobacteraceae</taxon>
        <taxon>Marivita</taxon>
    </lineage>
</organism>
<dbReference type="PANTHER" id="PTHR43060">
    <property type="entry name" value="3-HYDROXYISOBUTYRATE DEHYDROGENASE-LIKE 1, MITOCHONDRIAL-RELATED"/>
    <property type="match status" value="1"/>
</dbReference>